<sequence length="153" mass="17281">MYHVFRLHDKRGHPIRCDPSLGTKIGRFLSGRNKHIQYSPDVEWHTIKHAGVAITAMAVQLCEKRIRREQKAAVKGSSGLHGSAVGKRGHRELRWEDIGKNTVAEAQKILSKFQPLSLHLIQSLATPAPRKSDASTSLPRTTRPPARRWQQRS</sequence>
<organism evidence="2 3">
    <name type="scientific">Lentinus brumalis</name>
    <dbReference type="NCBI Taxonomy" id="2498619"/>
    <lineage>
        <taxon>Eukaryota</taxon>
        <taxon>Fungi</taxon>
        <taxon>Dikarya</taxon>
        <taxon>Basidiomycota</taxon>
        <taxon>Agaricomycotina</taxon>
        <taxon>Agaricomycetes</taxon>
        <taxon>Polyporales</taxon>
        <taxon>Polyporaceae</taxon>
        <taxon>Lentinus</taxon>
    </lineage>
</organism>
<gene>
    <name evidence="2" type="ORF">OH76DRAFT_1407967</name>
</gene>
<dbReference type="EMBL" id="KZ857436">
    <property type="protein sequence ID" value="RDX45572.1"/>
    <property type="molecule type" value="Genomic_DNA"/>
</dbReference>
<dbReference type="OrthoDB" id="2801423at2759"/>
<evidence type="ECO:0000313" key="2">
    <source>
        <dbReference type="EMBL" id="RDX45572.1"/>
    </source>
</evidence>
<dbReference type="STRING" id="139420.A0A371CZ54"/>
<protein>
    <submittedName>
        <fullName evidence="2">Uncharacterized protein</fullName>
    </submittedName>
</protein>
<dbReference type="AlphaFoldDB" id="A0A371CZ54"/>
<evidence type="ECO:0000313" key="3">
    <source>
        <dbReference type="Proteomes" id="UP000256964"/>
    </source>
</evidence>
<accession>A0A371CZ54</accession>
<proteinExistence type="predicted"/>
<name>A0A371CZ54_9APHY</name>
<evidence type="ECO:0000256" key="1">
    <source>
        <dbReference type="SAM" id="MobiDB-lite"/>
    </source>
</evidence>
<dbReference type="Proteomes" id="UP000256964">
    <property type="component" value="Unassembled WGS sequence"/>
</dbReference>
<keyword evidence="3" id="KW-1185">Reference proteome</keyword>
<feature type="region of interest" description="Disordered" evidence="1">
    <location>
        <begin position="126"/>
        <end position="153"/>
    </location>
</feature>
<reference evidence="2 3" key="1">
    <citation type="journal article" date="2018" name="Biotechnol. Biofuels">
        <title>Integrative visual omics of the white-rot fungus Polyporus brumalis exposes the biotechnological potential of its oxidative enzymes for delignifying raw plant biomass.</title>
        <authorList>
            <person name="Miyauchi S."/>
            <person name="Rancon A."/>
            <person name="Drula E."/>
            <person name="Hage H."/>
            <person name="Chaduli D."/>
            <person name="Favel A."/>
            <person name="Grisel S."/>
            <person name="Henrissat B."/>
            <person name="Herpoel-Gimbert I."/>
            <person name="Ruiz-Duenas F.J."/>
            <person name="Chevret D."/>
            <person name="Hainaut M."/>
            <person name="Lin J."/>
            <person name="Wang M."/>
            <person name="Pangilinan J."/>
            <person name="Lipzen A."/>
            <person name="Lesage-Meessen L."/>
            <person name="Navarro D."/>
            <person name="Riley R."/>
            <person name="Grigoriev I.V."/>
            <person name="Zhou S."/>
            <person name="Raouche S."/>
            <person name="Rosso M.N."/>
        </authorList>
    </citation>
    <scope>NUCLEOTIDE SEQUENCE [LARGE SCALE GENOMIC DNA]</scope>
    <source>
        <strain evidence="2 3">BRFM 1820</strain>
    </source>
</reference>